<dbReference type="OrthoDB" id="4067856at2759"/>
<evidence type="ECO:0000313" key="2">
    <source>
        <dbReference type="Proteomes" id="UP000644660"/>
    </source>
</evidence>
<comment type="caution">
    <text evidence="1">The sequence shown here is derived from an EMBL/GenBank/DDBJ whole genome shotgun (WGS) entry which is preliminary data.</text>
</comment>
<keyword evidence="2" id="KW-1185">Reference proteome</keyword>
<sequence length="254" mass="29538">MNTRNSQIKGSTFNQISQLVEEQCQQIEEWNNSKFDEDKIPLGIQELINQTVHKAFNDKVNRVTKDILITRIYELEIAWKIQRLKDVARFIGDIPKYSVGTEINKKLDTQESLVSQGGVSLTNLIDDIYKLPVIVRRATIETTNDAEDNEHHLLEEYNNVRTSLIKQCILIEVNEEKLKNTKDISNKVKSLESAIKETYGRDCDLKEYLPKFFQTLHESLDEMRDSLEQLVKSTNTSPEKRQHIEKILAEFNNQ</sequence>
<dbReference type="RefSeq" id="XP_041405583.1">
    <property type="nucleotide sequence ID" value="XM_041549649.1"/>
</dbReference>
<dbReference type="EMBL" id="CAEFZW010000003">
    <property type="protein sequence ID" value="CAB4253738.1"/>
    <property type="molecule type" value="Genomic_DNA"/>
</dbReference>
<protein>
    <submittedName>
        <fullName evidence="1">Similar to Saccharomyces cerevisiae YDR383C NKP1 Non-essential kinetochore protein</fullName>
    </submittedName>
</protein>
<accession>A0A8H2VEP1</accession>
<name>A0A8H2VEP1_9SACH</name>
<dbReference type="Proteomes" id="UP000644660">
    <property type="component" value="Unassembled WGS sequence"/>
</dbReference>
<organism evidence="1 2">
    <name type="scientific">Maudiozyma barnettii</name>
    <dbReference type="NCBI Taxonomy" id="61262"/>
    <lineage>
        <taxon>Eukaryota</taxon>
        <taxon>Fungi</taxon>
        <taxon>Dikarya</taxon>
        <taxon>Ascomycota</taxon>
        <taxon>Saccharomycotina</taxon>
        <taxon>Saccharomycetes</taxon>
        <taxon>Saccharomycetales</taxon>
        <taxon>Saccharomycetaceae</taxon>
        <taxon>Maudiozyma</taxon>
    </lineage>
</organism>
<reference evidence="1 2" key="1">
    <citation type="submission" date="2020-05" db="EMBL/GenBank/DDBJ databases">
        <authorList>
            <person name="Casaregola S."/>
            <person name="Devillers H."/>
            <person name="Grondin C."/>
        </authorList>
    </citation>
    <scope>NUCLEOTIDE SEQUENCE [LARGE SCALE GENOMIC DNA]</scope>
    <source>
        <strain evidence="1 2">CLIB 1767</strain>
    </source>
</reference>
<gene>
    <name evidence="1" type="ORF">KABA2_03S04246</name>
</gene>
<dbReference type="GeneID" id="64856709"/>
<evidence type="ECO:0000313" key="1">
    <source>
        <dbReference type="EMBL" id="CAB4253738.1"/>
    </source>
</evidence>
<dbReference type="AlphaFoldDB" id="A0A8H2VEP1"/>
<proteinExistence type="predicted"/>